<reference evidence="1 2" key="1">
    <citation type="submission" date="2024-07" db="EMBL/GenBank/DDBJ databases">
        <title>Draft Genome Sequence of Ferrimicrobium acidiphilum Strain YE2023, Isolated from a Pulp of Bioleach Reactor.</title>
        <authorList>
            <person name="Elkina Y.A."/>
            <person name="Bulaeva A.G."/>
            <person name="Beletsky A.V."/>
            <person name="Mardanov A.V."/>
        </authorList>
    </citation>
    <scope>NUCLEOTIDE SEQUENCE [LARGE SCALE GENOMIC DNA]</scope>
    <source>
        <strain evidence="1 2">YE2023</strain>
    </source>
</reference>
<dbReference type="GO" id="GO:0005524">
    <property type="term" value="F:ATP binding"/>
    <property type="evidence" value="ECO:0007669"/>
    <property type="project" value="UniProtKB-KW"/>
</dbReference>
<name>A0ABV3Y3M6_9ACTN</name>
<dbReference type="RefSeq" id="WP_369084607.1">
    <property type="nucleotide sequence ID" value="NZ_JBFSHR010000032.1"/>
</dbReference>
<dbReference type="Proteomes" id="UP001560267">
    <property type="component" value="Unassembled WGS sequence"/>
</dbReference>
<gene>
    <name evidence="1" type="ORF">AB6A68_09210</name>
</gene>
<evidence type="ECO:0000313" key="2">
    <source>
        <dbReference type="Proteomes" id="UP001560267"/>
    </source>
</evidence>
<keyword evidence="2" id="KW-1185">Reference proteome</keyword>
<organism evidence="1 2">
    <name type="scientific">Ferrimicrobium acidiphilum</name>
    <dbReference type="NCBI Taxonomy" id="121039"/>
    <lineage>
        <taxon>Bacteria</taxon>
        <taxon>Bacillati</taxon>
        <taxon>Actinomycetota</taxon>
        <taxon>Acidimicrobiia</taxon>
        <taxon>Acidimicrobiales</taxon>
        <taxon>Acidimicrobiaceae</taxon>
        <taxon>Ferrimicrobium</taxon>
    </lineage>
</organism>
<sequence>MTYTRHEDRPTGTVTALRALEALRAGVPNRESVLHLGTMQSQVVERYLANLEITARRANWESMDRVPAGLLIAGGFGSGKSHLLEYLAQRALQQNFVASRVVISKETPLYNLSAVYRAAINDARVPGRPGSAITEIGTGLQTESLRFAQLYRWLATDGSFVDHRLTATLRMFEQFASGDEEFVDKILQFWAGDQFGVAEIRRRLREAGWLGEYNIRSTREDVLCRDRLSFVSRLIAAAGYSGWVILLDEVELIGRYSLLQRGRAYAEVAQWLQGLTRDPSAPITTVLTTVDDFESEVLVARNDLEKVPSRLSLTAQASPQLLELANRGMELLRDHQMHLEPPTNEELDRTYHAIKALHGEALRWSPPDVQGIERLPSNRMRQYVRAWINEWDLIYLDPSYTPITLSTDVKVDLGENIQVEDEASSP</sequence>
<dbReference type="InterPro" id="IPR027417">
    <property type="entry name" value="P-loop_NTPase"/>
</dbReference>
<comment type="caution">
    <text evidence="1">The sequence shown here is derived from an EMBL/GenBank/DDBJ whole genome shotgun (WGS) entry which is preliminary data.</text>
</comment>
<proteinExistence type="predicted"/>
<protein>
    <submittedName>
        <fullName evidence="1">BREX system ATP-binding domain-containing protein</fullName>
    </submittedName>
</protein>
<evidence type="ECO:0000313" key="1">
    <source>
        <dbReference type="EMBL" id="MEX6430015.1"/>
    </source>
</evidence>
<keyword evidence="1" id="KW-0067">ATP-binding</keyword>
<dbReference type="SUPFAM" id="SSF52540">
    <property type="entry name" value="P-loop containing nucleoside triphosphate hydrolases"/>
    <property type="match status" value="2"/>
</dbReference>
<dbReference type="Pfam" id="PF10923">
    <property type="entry name" value="BrxC_BrxD"/>
    <property type="match status" value="2"/>
</dbReference>
<dbReference type="InterPro" id="IPR021228">
    <property type="entry name" value="BrxD"/>
</dbReference>
<dbReference type="EMBL" id="JBFSHR010000032">
    <property type="protein sequence ID" value="MEX6430015.1"/>
    <property type="molecule type" value="Genomic_DNA"/>
</dbReference>
<keyword evidence="1" id="KW-0547">Nucleotide-binding</keyword>
<accession>A0ABV3Y3M6</accession>